<organism evidence="4 5">
    <name type="scientific">Macrostomum lignano</name>
    <dbReference type="NCBI Taxonomy" id="282301"/>
    <lineage>
        <taxon>Eukaryota</taxon>
        <taxon>Metazoa</taxon>
        <taxon>Spiralia</taxon>
        <taxon>Lophotrochozoa</taxon>
        <taxon>Platyhelminthes</taxon>
        <taxon>Rhabditophora</taxon>
        <taxon>Macrostomorpha</taxon>
        <taxon>Macrostomida</taxon>
        <taxon>Macrostomidae</taxon>
        <taxon>Macrostomum</taxon>
    </lineage>
</organism>
<sequence length="214" mass="22767">GLAEPAAGDATAGSSVNVQQREHGRGHRPRAGQAGRGAEPNRGEAGPHRGRPEGIAGHINSLSSMFGGVKNWFRGDSAKKRQQPAQQYEPAGASLDKAMAVSSTAEARRVAAQEPAASFGAAATGAAGYQQQQQRQQPQTSYDRAFSENLGEMEHGMGRLKQLAMGLGGEIDRQNSQLERMSVKTDKTNAKMDEQNTQMNRILYGSKAPPAAKK</sequence>
<gene>
    <name evidence="4" type="ORF">BOX15_Mlig022200g1</name>
</gene>
<dbReference type="AlphaFoldDB" id="A0A267DND4"/>
<comment type="caution">
    <text evidence="4">The sequence shown here is derived from an EMBL/GenBank/DDBJ whole genome shotgun (WGS) entry which is preliminary data.</text>
</comment>
<dbReference type="GO" id="GO:0031201">
    <property type="term" value="C:SNARE complex"/>
    <property type="evidence" value="ECO:0007669"/>
    <property type="project" value="TreeGrafter"/>
</dbReference>
<feature type="non-terminal residue" evidence="4">
    <location>
        <position position="1"/>
    </location>
</feature>
<feature type="compositionally biased region" description="Low complexity" evidence="2">
    <location>
        <begin position="123"/>
        <end position="139"/>
    </location>
</feature>
<feature type="compositionally biased region" description="Basic and acidic residues" evidence="2">
    <location>
        <begin position="39"/>
        <end position="52"/>
    </location>
</feature>
<evidence type="ECO:0000259" key="3">
    <source>
        <dbReference type="PROSITE" id="PS50192"/>
    </source>
</evidence>
<evidence type="ECO:0000313" key="5">
    <source>
        <dbReference type="Proteomes" id="UP000215902"/>
    </source>
</evidence>
<dbReference type="CDD" id="cd15856">
    <property type="entry name" value="SNARE_SNAP29C"/>
    <property type="match status" value="1"/>
</dbReference>
<feature type="region of interest" description="Disordered" evidence="2">
    <location>
        <begin position="1"/>
        <end position="108"/>
    </location>
</feature>
<evidence type="ECO:0000313" key="4">
    <source>
        <dbReference type="EMBL" id="PAA50715.1"/>
    </source>
</evidence>
<reference evidence="4 5" key="1">
    <citation type="submission" date="2017-06" db="EMBL/GenBank/DDBJ databases">
        <title>A platform for efficient transgenesis in Macrostomum lignano, a flatworm model organism for stem cell research.</title>
        <authorList>
            <person name="Berezikov E."/>
        </authorList>
    </citation>
    <scope>NUCLEOTIDE SEQUENCE [LARGE SCALE GENOMIC DNA]</scope>
    <source>
        <strain evidence="4">DV1</strain>
        <tissue evidence="4">Whole organism</tissue>
    </source>
</reference>
<evidence type="ECO:0000256" key="1">
    <source>
        <dbReference type="ARBA" id="ARBA00009480"/>
    </source>
</evidence>
<dbReference type="PANTHER" id="PTHR19305">
    <property type="entry name" value="SYNAPTOSOMAL ASSOCIATED PROTEIN"/>
    <property type="match status" value="1"/>
</dbReference>
<dbReference type="GO" id="GO:0005484">
    <property type="term" value="F:SNAP receptor activity"/>
    <property type="evidence" value="ECO:0007669"/>
    <property type="project" value="TreeGrafter"/>
</dbReference>
<dbReference type="GO" id="GO:0098793">
    <property type="term" value="C:presynapse"/>
    <property type="evidence" value="ECO:0007669"/>
    <property type="project" value="GOC"/>
</dbReference>
<dbReference type="PANTHER" id="PTHR19305:SF9">
    <property type="entry name" value="SYNAPTOSOMAL-ASSOCIATED PROTEIN 29"/>
    <property type="match status" value="1"/>
</dbReference>
<dbReference type="STRING" id="282301.A0A267DND4"/>
<comment type="similarity">
    <text evidence="1">Belongs to the SNAP-25 family.</text>
</comment>
<accession>A0A267DND4</accession>
<dbReference type="PROSITE" id="PS50192">
    <property type="entry name" value="T_SNARE"/>
    <property type="match status" value="1"/>
</dbReference>
<dbReference type="GO" id="GO:0019905">
    <property type="term" value="F:syntaxin binding"/>
    <property type="evidence" value="ECO:0007669"/>
    <property type="project" value="TreeGrafter"/>
</dbReference>
<name>A0A267DND4_9PLAT</name>
<dbReference type="GO" id="GO:0016082">
    <property type="term" value="P:synaptic vesicle priming"/>
    <property type="evidence" value="ECO:0007669"/>
    <property type="project" value="TreeGrafter"/>
</dbReference>
<dbReference type="SUPFAM" id="SSF58038">
    <property type="entry name" value="SNARE fusion complex"/>
    <property type="match status" value="1"/>
</dbReference>
<dbReference type="Gene3D" id="1.20.5.110">
    <property type="match status" value="1"/>
</dbReference>
<feature type="region of interest" description="Disordered" evidence="2">
    <location>
        <begin position="123"/>
        <end position="144"/>
    </location>
</feature>
<dbReference type="OrthoDB" id="18679at2759"/>
<dbReference type="GO" id="GO:0031629">
    <property type="term" value="P:synaptic vesicle fusion to presynaptic active zone membrane"/>
    <property type="evidence" value="ECO:0007669"/>
    <property type="project" value="TreeGrafter"/>
</dbReference>
<feature type="domain" description="T-SNARE coiled-coil homology" evidence="3">
    <location>
        <begin position="140"/>
        <end position="202"/>
    </location>
</feature>
<dbReference type="GO" id="GO:0005886">
    <property type="term" value="C:plasma membrane"/>
    <property type="evidence" value="ECO:0007669"/>
    <property type="project" value="TreeGrafter"/>
</dbReference>
<evidence type="ECO:0000256" key="2">
    <source>
        <dbReference type="SAM" id="MobiDB-lite"/>
    </source>
</evidence>
<keyword evidence="5" id="KW-1185">Reference proteome</keyword>
<dbReference type="Proteomes" id="UP000215902">
    <property type="component" value="Unassembled WGS sequence"/>
</dbReference>
<dbReference type="SMART" id="SM00397">
    <property type="entry name" value="t_SNARE"/>
    <property type="match status" value="1"/>
</dbReference>
<dbReference type="InterPro" id="IPR000727">
    <property type="entry name" value="T_SNARE_dom"/>
</dbReference>
<proteinExistence type="inferred from homology"/>
<protein>
    <recommendedName>
        <fullName evidence="3">t-SNARE coiled-coil homology domain-containing protein</fullName>
    </recommendedName>
</protein>
<dbReference type="EMBL" id="NIVC01003578">
    <property type="protein sequence ID" value="PAA50715.1"/>
    <property type="molecule type" value="Genomic_DNA"/>
</dbReference>